<feature type="repeat" description="RCC1" evidence="3">
    <location>
        <begin position="201"/>
        <end position="252"/>
    </location>
</feature>
<dbReference type="PROSITE" id="PS00625">
    <property type="entry name" value="RCC1_1"/>
    <property type="match status" value="1"/>
</dbReference>
<dbReference type="InterPro" id="IPR009091">
    <property type="entry name" value="RCC1/BLIP-II"/>
</dbReference>
<evidence type="ECO:0000256" key="4">
    <source>
        <dbReference type="SAM" id="MobiDB-lite"/>
    </source>
</evidence>
<evidence type="ECO:0000313" key="7">
    <source>
        <dbReference type="Proteomes" id="UP001360560"/>
    </source>
</evidence>
<dbReference type="InterPro" id="IPR051553">
    <property type="entry name" value="Ran_GTPase-activating"/>
</dbReference>
<feature type="repeat" description="RCC1" evidence="3">
    <location>
        <begin position="362"/>
        <end position="425"/>
    </location>
</feature>
<dbReference type="PROSITE" id="PS00626">
    <property type="entry name" value="RCC1_2"/>
    <property type="match status" value="2"/>
</dbReference>
<dbReference type="SUPFAM" id="SSF50985">
    <property type="entry name" value="RCC1/BLIP-II"/>
    <property type="match status" value="1"/>
</dbReference>
<dbReference type="RefSeq" id="XP_064851022.1">
    <property type="nucleotide sequence ID" value="XM_064994950.1"/>
</dbReference>
<proteinExistence type="predicted"/>
<dbReference type="GeneID" id="90072001"/>
<feature type="repeat" description="RCC1" evidence="3">
    <location>
        <begin position="306"/>
        <end position="361"/>
    </location>
</feature>
<feature type="repeat" description="RCC1" evidence="3">
    <location>
        <begin position="426"/>
        <end position="480"/>
    </location>
</feature>
<dbReference type="Gene3D" id="2.130.10.30">
    <property type="entry name" value="Regulator of chromosome condensation 1/beta-lactamase-inhibitor protein II"/>
    <property type="match status" value="1"/>
</dbReference>
<feature type="region of interest" description="Disordered" evidence="4">
    <location>
        <begin position="480"/>
        <end position="502"/>
    </location>
</feature>
<feature type="repeat" description="RCC1" evidence="3">
    <location>
        <begin position="64"/>
        <end position="120"/>
    </location>
</feature>
<dbReference type="Pfam" id="PF25390">
    <property type="entry name" value="WD40_RLD"/>
    <property type="match status" value="1"/>
</dbReference>
<dbReference type="InterPro" id="IPR000408">
    <property type="entry name" value="Reg_chr_condens"/>
</dbReference>
<dbReference type="GO" id="GO:0005085">
    <property type="term" value="F:guanyl-nucleotide exchange factor activity"/>
    <property type="evidence" value="ECO:0007669"/>
    <property type="project" value="TreeGrafter"/>
</dbReference>
<dbReference type="AlphaFoldDB" id="A0AAV5QHE8"/>
<dbReference type="InterPro" id="IPR058923">
    <property type="entry name" value="RCC1-like_dom"/>
</dbReference>
<feature type="compositionally biased region" description="Basic residues" evidence="4">
    <location>
        <begin position="1"/>
        <end position="12"/>
    </location>
</feature>
<feature type="compositionally biased region" description="Basic and acidic residues" evidence="4">
    <location>
        <begin position="481"/>
        <end position="502"/>
    </location>
</feature>
<feature type="domain" description="RCC1-like" evidence="5">
    <location>
        <begin position="66"/>
        <end position="475"/>
    </location>
</feature>
<dbReference type="PANTHER" id="PTHR45982:SF1">
    <property type="entry name" value="REGULATOR OF CHROMOSOME CONDENSATION"/>
    <property type="match status" value="1"/>
</dbReference>
<keyword evidence="1" id="KW-0344">Guanine-nucleotide releasing factor</keyword>
<comment type="caution">
    <text evidence="6">The sequence shown here is derived from an EMBL/GenBank/DDBJ whole genome shotgun (WGS) entry which is preliminary data.</text>
</comment>
<accession>A0AAV5QHE8</accession>
<dbReference type="PANTHER" id="PTHR45982">
    <property type="entry name" value="REGULATOR OF CHROMOSOME CONDENSATION"/>
    <property type="match status" value="1"/>
</dbReference>
<feature type="compositionally biased region" description="Acidic residues" evidence="4">
    <location>
        <begin position="151"/>
        <end position="164"/>
    </location>
</feature>
<keyword evidence="2" id="KW-0677">Repeat</keyword>
<sequence length="502" mass="55076">MPPKRPSRKAKTTSKVVKPSNVSKKTKKAVSSKVTKHAAVKADGRHRKTKPALNPTPTCKSQPLDIFVWGTGSMCELGLGPAAKTKEVKRPRLNPFLSKENVGVVDIAVGGMHTLVLDKNNKVWSWGANDSFVLGRDTAGKEKLKEIAETKDDEDDDDDGDLNEAESTPGLVENLPTDVENNKVIQLAATDNLSAVLYENGDVYAWGTFRCNEGLLGFSADTKFQKTPKKMELKNIVQLAPGKDHILALDAYGKVFGWGDGQQYQLGRKVMERTRLQNLKPMPVTLKNIKYIASGDYHAFAIDHKGEVYTWGLNQYGQCGIKEDLVDGDTVTKPTKVTRLSDKNIVEIACGEHHTLALSNDGSLYAFGRYDSFEVGIGKDDLPEYSFKDDHGKVRAVPFPTLLTKVPKFRSVATGSHHCLGITEDGAVYSWGYGDTYAVGQGPDGDDIEVPTRIKNTATQDHDILVIGCGGQFSVSGGIKLSDEETEKREDKIEDFEENRNA</sequence>
<dbReference type="EMBL" id="BTFZ01000002">
    <property type="protein sequence ID" value="GMM34022.1"/>
    <property type="molecule type" value="Genomic_DNA"/>
</dbReference>
<evidence type="ECO:0000256" key="2">
    <source>
        <dbReference type="ARBA" id="ARBA00022737"/>
    </source>
</evidence>
<keyword evidence="7" id="KW-1185">Reference proteome</keyword>
<dbReference type="GO" id="GO:0005737">
    <property type="term" value="C:cytoplasm"/>
    <property type="evidence" value="ECO:0007669"/>
    <property type="project" value="TreeGrafter"/>
</dbReference>
<feature type="region of interest" description="Disordered" evidence="4">
    <location>
        <begin position="1"/>
        <end position="57"/>
    </location>
</feature>
<protein>
    <submittedName>
        <fullName evidence="6">Ran guanyl-nucleotide exchange factor</fullName>
    </submittedName>
</protein>
<evidence type="ECO:0000259" key="5">
    <source>
        <dbReference type="Pfam" id="PF25390"/>
    </source>
</evidence>
<dbReference type="Proteomes" id="UP001360560">
    <property type="component" value="Unassembled WGS sequence"/>
</dbReference>
<feature type="repeat" description="RCC1" evidence="3">
    <location>
        <begin position="253"/>
        <end position="305"/>
    </location>
</feature>
<feature type="compositionally biased region" description="Basic residues" evidence="4">
    <location>
        <begin position="24"/>
        <end position="50"/>
    </location>
</feature>
<dbReference type="PRINTS" id="PR00633">
    <property type="entry name" value="RCCNDNSATION"/>
</dbReference>
<evidence type="ECO:0000313" key="6">
    <source>
        <dbReference type="EMBL" id="GMM34022.1"/>
    </source>
</evidence>
<feature type="region of interest" description="Disordered" evidence="4">
    <location>
        <begin position="148"/>
        <end position="175"/>
    </location>
</feature>
<feature type="repeat" description="RCC1" evidence="3">
    <location>
        <begin position="121"/>
        <end position="200"/>
    </location>
</feature>
<organism evidence="6 7">
    <name type="scientific">Saccharomycopsis crataegensis</name>
    <dbReference type="NCBI Taxonomy" id="43959"/>
    <lineage>
        <taxon>Eukaryota</taxon>
        <taxon>Fungi</taxon>
        <taxon>Dikarya</taxon>
        <taxon>Ascomycota</taxon>
        <taxon>Saccharomycotina</taxon>
        <taxon>Saccharomycetes</taxon>
        <taxon>Saccharomycopsidaceae</taxon>
        <taxon>Saccharomycopsis</taxon>
    </lineage>
</organism>
<evidence type="ECO:0000256" key="1">
    <source>
        <dbReference type="ARBA" id="ARBA00022658"/>
    </source>
</evidence>
<feature type="compositionally biased region" description="Low complexity" evidence="4">
    <location>
        <begin position="13"/>
        <end position="23"/>
    </location>
</feature>
<dbReference type="PROSITE" id="PS50012">
    <property type="entry name" value="RCC1_3"/>
    <property type="match status" value="7"/>
</dbReference>
<gene>
    <name evidence="6" type="ORF">DASC09_013470</name>
</gene>
<reference evidence="6 7" key="1">
    <citation type="journal article" date="2023" name="Elife">
        <title>Identification of key yeast species and microbe-microbe interactions impacting larval growth of Drosophila in the wild.</title>
        <authorList>
            <person name="Mure A."/>
            <person name="Sugiura Y."/>
            <person name="Maeda R."/>
            <person name="Honda K."/>
            <person name="Sakurai N."/>
            <person name="Takahashi Y."/>
            <person name="Watada M."/>
            <person name="Katoh T."/>
            <person name="Gotoh A."/>
            <person name="Gotoh Y."/>
            <person name="Taniguchi I."/>
            <person name="Nakamura K."/>
            <person name="Hayashi T."/>
            <person name="Katayama T."/>
            <person name="Uemura T."/>
            <person name="Hattori Y."/>
        </authorList>
    </citation>
    <scope>NUCLEOTIDE SEQUENCE [LARGE SCALE GENOMIC DNA]</scope>
    <source>
        <strain evidence="6 7">SC-9</strain>
    </source>
</reference>
<evidence type="ECO:0000256" key="3">
    <source>
        <dbReference type="PROSITE-ProRule" id="PRU00235"/>
    </source>
</evidence>
<name>A0AAV5QHE8_9ASCO</name>